<reference evidence="6" key="1">
    <citation type="journal article" date="2019" name="Int. J. Syst. Evol. Microbiol.">
        <title>The Global Catalogue of Microorganisms (GCM) 10K type strain sequencing project: providing services to taxonomists for standard genome sequencing and annotation.</title>
        <authorList>
            <consortium name="The Broad Institute Genomics Platform"/>
            <consortium name="The Broad Institute Genome Sequencing Center for Infectious Disease"/>
            <person name="Wu L."/>
            <person name="Ma J."/>
        </authorList>
    </citation>
    <scope>NUCLEOTIDE SEQUENCE [LARGE SCALE GENOMIC DNA]</scope>
    <source>
        <strain evidence="6">KCTC 33576</strain>
    </source>
</reference>
<dbReference type="InterPro" id="IPR013783">
    <property type="entry name" value="Ig-like_fold"/>
</dbReference>
<keyword evidence="6" id="KW-1185">Reference proteome</keyword>
<dbReference type="InterPro" id="IPR032109">
    <property type="entry name" value="Big_3_5"/>
</dbReference>
<dbReference type="InterPro" id="IPR007331">
    <property type="entry name" value="Htaa"/>
</dbReference>
<feature type="domain" description="Bacterial Ig-like" evidence="4">
    <location>
        <begin position="947"/>
        <end position="1025"/>
    </location>
</feature>
<dbReference type="PANTHER" id="PTHR47197">
    <property type="entry name" value="PROTEIN NIRF"/>
    <property type="match status" value="1"/>
</dbReference>
<dbReference type="Proteomes" id="UP001597391">
    <property type="component" value="Unassembled WGS sequence"/>
</dbReference>
<evidence type="ECO:0000256" key="2">
    <source>
        <dbReference type="SAM" id="SignalP"/>
    </source>
</evidence>
<feature type="signal peptide" evidence="2">
    <location>
        <begin position="1"/>
        <end position="41"/>
    </location>
</feature>
<organism evidence="5 6">
    <name type="scientific">Populibacterium corticicola</name>
    <dbReference type="NCBI Taxonomy" id="1812826"/>
    <lineage>
        <taxon>Bacteria</taxon>
        <taxon>Bacillati</taxon>
        <taxon>Actinomycetota</taxon>
        <taxon>Actinomycetes</taxon>
        <taxon>Micrococcales</taxon>
        <taxon>Jonesiaceae</taxon>
        <taxon>Populibacterium</taxon>
    </lineage>
</organism>
<feature type="compositionally biased region" description="Acidic residues" evidence="1">
    <location>
        <begin position="607"/>
        <end position="623"/>
    </location>
</feature>
<sequence length="1129" mass="119661">MKVETVRHTFKRKAGAALAVVLTTALLAPLTLVGLAAPAQAEALNVTNGEMSWGIDATYLSVFSDSDRQANEPAAWSAGNTTALFRVDTAKSGYDQETKTGTINFSGAVRVGVIPESGEVGKTPGNYFYLRNPRIVLAGNTGSLIAETVAGSSYASVPGLPTTAGSNVAIATLDLTHIGPSAQDGTFTWTNVPVAITEAGTTYLAHYASKDDEAPVKRDAGSALEPITFSITPGTDPAPEVEEPGTGEPTPPEIPEDAIYGYRSTMDAGYTPRSLAWDAKHDVVWIPFNYAASYSPEKAGIGYFDAKTGAVADLKISTSAEPEELVIDTEASRLYVLHYRGQSNDEKTASITIIDTDTKEVVKEIRGIPRYGENLTLDADAQVLYFGAATSDRTTSDSLYALNVETEELSEYRVPESNQADLSGLALDAASHRLYVASSVLNKIIVFDTKTSAYLEGFSITAAKVKQLTFDAERNRLFALFNAKNGETWSVKVINTQDRSVIAQKIDVGNTARDMAVVDATGLLLVTNGLSNTLSVVNPVTRKVLETIDFGDLGVTDKIAPDAPYGVRSMNANVWAVEVDQETERAYVTHPFWGDRVSILDRVGDIPEDGEVLPEDPDEDDNTGGETPTAPETPKQPTVTSAPDGARSIQSAKFSWGISEYAKSFSKKYGFNGAAFDSDSVFTFTNGTGWHHAATGKAYASWDGVVQYIPYGTLAPVEFIFANPVLEADGTGTGTLSFDVQWVNGAGERSEFERVTVATFPFSAHTTGGQATFNLAPDFAGRKYTNPANATTYPNSFPAEFIDFLSPDIRAWWYSSGASQDYLKPPVALTGSFALGDVIKADLSEAKVALSTTNVAHGNAAKIKVKVQSGSAPVTGKVAISVDGKAFKTVALAADGTVTVELSKSLSVGKHTVEVRYLGNERTAPASATSSVTITKSTANAALTVKNTSYGVARKATAAVKSNGKAASGKVTFYVAGKKFKTVNLSAKGVASVNLSKALRVGQHKVEARYLGNSTTSAAKVTKTLSVAKAKTKVTLKLSKSSAKRAVTALTATIRVKVPGTSVKPTGKVQIRVNGKTVKTVTLKARQQGTAKVKLPTFKKKGTAKVTVRYLGSTTLKAQGSAIAKVRVK</sequence>
<dbReference type="InterPro" id="IPR015943">
    <property type="entry name" value="WD40/YVTN_repeat-like_dom_sf"/>
</dbReference>
<dbReference type="PANTHER" id="PTHR47197:SF3">
    <property type="entry name" value="DIHYDRO-HEME D1 DEHYDROGENASE"/>
    <property type="match status" value="1"/>
</dbReference>
<feature type="domain" description="Htaa" evidence="3">
    <location>
        <begin position="49"/>
        <end position="209"/>
    </location>
</feature>
<keyword evidence="2" id="KW-0732">Signal</keyword>
<dbReference type="Gene3D" id="2.130.10.10">
    <property type="entry name" value="YVTN repeat-like/Quinoprotein amine dehydrogenase"/>
    <property type="match status" value="1"/>
</dbReference>
<evidence type="ECO:0000313" key="6">
    <source>
        <dbReference type="Proteomes" id="UP001597391"/>
    </source>
</evidence>
<evidence type="ECO:0000259" key="4">
    <source>
        <dbReference type="Pfam" id="PF16640"/>
    </source>
</evidence>
<feature type="region of interest" description="Disordered" evidence="1">
    <location>
        <begin position="227"/>
        <end position="254"/>
    </location>
</feature>
<dbReference type="RefSeq" id="WP_377466082.1">
    <property type="nucleotide sequence ID" value="NZ_JBHUOP010000002.1"/>
</dbReference>
<gene>
    <name evidence="5" type="ORF">ACFSYH_06865</name>
</gene>
<protein>
    <submittedName>
        <fullName evidence="5">Ig-like domain repeat protein</fullName>
    </submittedName>
</protein>
<proteinExistence type="predicted"/>
<feature type="domain" description="Bacterial Ig-like" evidence="4">
    <location>
        <begin position="1046"/>
        <end position="1128"/>
    </location>
</feature>
<feature type="domain" description="Bacterial Ig-like" evidence="4">
    <location>
        <begin position="850"/>
        <end position="935"/>
    </location>
</feature>
<feature type="compositionally biased region" description="Low complexity" evidence="1">
    <location>
        <begin position="624"/>
        <end position="633"/>
    </location>
</feature>
<accession>A0ABW5XCU0</accession>
<evidence type="ECO:0000259" key="3">
    <source>
        <dbReference type="Pfam" id="PF04213"/>
    </source>
</evidence>
<dbReference type="Pfam" id="PF04213">
    <property type="entry name" value="HtaA"/>
    <property type="match status" value="1"/>
</dbReference>
<dbReference type="InterPro" id="IPR051200">
    <property type="entry name" value="Host-pathogen_enzymatic-act"/>
</dbReference>
<feature type="region of interest" description="Disordered" evidence="1">
    <location>
        <begin position="607"/>
        <end position="646"/>
    </location>
</feature>
<dbReference type="SUPFAM" id="SSF51004">
    <property type="entry name" value="C-terminal (heme d1) domain of cytochrome cd1-nitrite reductase"/>
    <property type="match status" value="1"/>
</dbReference>
<name>A0ABW5XCU0_9MICO</name>
<dbReference type="Gene3D" id="2.60.40.10">
    <property type="entry name" value="Immunoglobulins"/>
    <property type="match status" value="3"/>
</dbReference>
<dbReference type="InterPro" id="IPR011048">
    <property type="entry name" value="Haem_d1_sf"/>
</dbReference>
<evidence type="ECO:0000313" key="5">
    <source>
        <dbReference type="EMBL" id="MFD2840290.1"/>
    </source>
</evidence>
<dbReference type="Pfam" id="PF16640">
    <property type="entry name" value="Big_3_5"/>
    <property type="match status" value="3"/>
</dbReference>
<dbReference type="EMBL" id="JBHUOP010000002">
    <property type="protein sequence ID" value="MFD2840290.1"/>
    <property type="molecule type" value="Genomic_DNA"/>
</dbReference>
<feature type="chain" id="PRO_5046323210" evidence="2">
    <location>
        <begin position="42"/>
        <end position="1129"/>
    </location>
</feature>
<evidence type="ECO:0000256" key="1">
    <source>
        <dbReference type="SAM" id="MobiDB-lite"/>
    </source>
</evidence>
<comment type="caution">
    <text evidence="5">The sequence shown here is derived from an EMBL/GenBank/DDBJ whole genome shotgun (WGS) entry which is preliminary data.</text>
</comment>